<evidence type="ECO:0000313" key="9">
    <source>
        <dbReference type="EMBL" id="RED85551.1"/>
    </source>
</evidence>
<dbReference type="RefSeq" id="WP_116060012.1">
    <property type="nucleotide sequence ID" value="NZ_QRDZ01000004.1"/>
</dbReference>
<name>A0A3D9KGB4_9BACL</name>
<keyword evidence="3" id="KW-1003">Cell membrane</keyword>
<organism evidence="9 10">
    <name type="scientific">Cohnella phaseoli</name>
    <dbReference type="NCBI Taxonomy" id="456490"/>
    <lineage>
        <taxon>Bacteria</taxon>
        <taxon>Bacillati</taxon>
        <taxon>Bacillota</taxon>
        <taxon>Bacilli</taxon>
        <taxon>Bacillales</taxon>
        <taxon>Paenibacillaceae</taxon>
        <taxon>Cohnella</taxon>
    </lineage>
</organism>
<evidence type="ECO:0000259" key="8">
    <source>
        <dbReference type="PROSITE" id="PS50928"/>
    </source>
</evidence>
<evidence type="ECO:0000313" key="10">
    <source>
        <dbReference type="Proteomes" id="UP000256977"/>
    </source>
</evidence>
<gene>
    <name evidence="9" type="ORF">DFP98_104256</name>
</gene>
<sequence>MSANTGIKTYSGHGRKRRQFILYWLREWSSWLLIVPTLLFFFFFSWQPLFQGIVLSFFRTEGFKGVEWNGVQNYIDVMQNSVFQQTLINTFVYVLWSLVIGFFVPIVVAIAINEMRHWGSAFRFSVYFPNMVPGIAAALMWMFLFNPGEGGVLNMLLGWFGLPSQEWLQNPDMTIFLIILTITWRNFGATTLLYLASLQGINSELYEAASIDGAGIWRKFRSITLPQIAPMISLMLILQVSGVFQVFNEPLVMTEGGPSNASMSLMLQSYFYAFRYFEAGHSLALGVVTFVILMLLTIVYFKLEKKWERE</sequence>
<protein>
    <submittedName>
        <fullName evidence="9">Multiple sugar transport system permease protein</fullName>
    </submittedName>
</protein>
<evidence type="ECO:0000256" key="7">
    <source>
        <dbReference type="RuleBase" id="RU363032"/>
    </source>
</evidence>
<feature type="transmembrane region" description="Helical" evidence="7">
    <location>
        <begin position="91"/>
        <end position="112"/>
    </location>
</feature>
<keyword evidence="9" id="KW-0762">Sugar transport</keyword>
<dbReference type="Gene3D" id="1.10.3720.10">
    <property type="entry name" value="MetI-like"/>
    <property type="match status" value="1"/>
</dbReference>
<keyword evidence="4 7" id="KW-0812">Transmembrane</keyword>
<dbReference type="Pfam" id="PF00528">
    <property type="entry name" value="BPD_transp_1"/>
    <property type="match status" value="1"/>
</dbReference>
<keyword evidence="5 7" id="KW-1133">Transmembrane helix</keyword>
<evidence type="ECO:0000256" key="5">
    <source>
        <dbReference type="ARBA" id="ARBA00022989"/>
    </source>
</evidence>
<dbReference type="EMBL" id="QRDZ01000004">
    <property type="protein sequence ID" value="RED85551.1"/>
    <property type="molecule type" value="Genomic_DNA"/>
</dbReference>
<dbReference type="PANTHER" id="PTHR30193">
    <property type="entry name" value="ABC TRANSPORTER PERMEASE PROTEIN"/>
    <property type="match status" value="1"/>
</dbReference>
<keyword evidence="2 7" id="KW-0813">Transport</keyword>
<proteinExistence type="inferred from homology"/>
<feature type="domain" description="ABC transmembrane type-1" evidence="8">
    <location>
        <begin position="87"/>
        <end position="300"/>
    </location>
</feature>
<dbReference type="AlphaFoldDB" id="A0A3D9KGB4"/>
<evidence type="ECO:0000256" key="4">
    <source>
        <dbReference type="ARBA" id="ARBA00022692"/>
    </source>
</evidence>
<dbReference type="PANTHER" id="PTHR30193:SF41">
    <property type="entry name" value="DIACETYLCHITOBIOSE UPTAKE SYSTEM PERMEASE PROTEIN NGCF"/>
    <property type="match status" value="1"/>
</dbReference>
<feature type="transmembrane region" description="Helical" evidence="7">
    <location>
        <begin position="279"/>
        <end position="301"/>
    </location>
</feature>
<dbReference type="PROSITE" id="PS50928">
    <property type="entry name" value="ABC_TM1"/>
    <property type="match status" value="1"/>
</dbReference>
<dbReference type="GO" id="GO:0005886">
    <property type="term" value="C:plasma membrane"/>
    <property type="evidence" value="ECO:0007669"/>
    <property type="project" value="UniProtKB-SubCell"/>
</dbReference>
<dbReference type="CDD" id="cd06261">
    <property type="entry name" value="TM_PBP2"/>
    <property type="match status" value="1"/>
</dbReference>
<reference evidence="9 10" key="1">
    <citation type="submission" date="2018-07" db="EMBL/GenBank/DDBJ databases">
        <title>Genomic Encyclopedia of Type Strains, Phase III (KMG-III): the genomes of soil and plant-associated and newly described type strains.</title>
        <authorList>
            <person name="Whitman W."/>
        </authorList>
    </citation>
    <scope>NUCLEOTIDE SEQUENCE [LARGE SCALE GENOMIC DNA]</scope>
    <source>
        <strain evidence="9 10">CECT 7287</strain>
    </source>
</reference>
<evidence type="ECO:0000256" key="6">
    <source>
        <dbReference type="ARBA" id="ARBA00023136"/>
    </source>
</evidence>
<comment type="subcellular location">
    <subcellularLocation>
        <location evidence="1 7">Cell membrane</location>
        <topology evidence="1 7">Multi-pass membrane protein</topology>
    </subcellularLocation>
</comment>
<feature type="transmembrane region" description="Helical" evidence="7">
    <location>
        <begin position="124"/>
        <end position="145"/>
    </location>
</feature>
<feature type="transmembrane region" description="Helical" evidence="7">
    <location>
        <begin position="228"/>
        <end position="247"/>
    </location>
</feature>
<accession>A0A3D9KGB4</accession>
<dbReference type="InterPro" id="IPR035906">
    <property type="entry name" value="MetI-like_sf"/>
</dbReference>
<evidence type="ECO:0000256" key="2">
    <source>
        <dbReference type="ARBA" id="ARBA00022448"/>
    </source>
</evidence>
<dbReference type="InterPro" id="IPR051393">
    <property type="entry name" value="ABC_transporter_permease"/>
</dbReference>
<feature type="transmembrane region" description="Helical" evidence="7">
    <location>
        <begin position="173"/>
        <end position="196"/>
    </location>
</feature>
<evidence type="ECO:0000256" key="3">
    <source>
        <dbReference type="ARBA" id="ARBA00022475"/>
    </source>
</evidence>
<dbReference type="GO" id="GO:0055085">
    <property type="term" value="P:transmembrane transport"/>
    <property type="evidence" value="ECO:0007669"/>
    <property type="project" value="InterPro"/>
</dbReference>
<dbReference type="Proteomes" id="UP000256977">
    <property type="component" value="Unassembled WGS sequence"/>
</dbReference>
<dbReference type="OrthoDB" id="9788108at2"/>
<evidence type="ECO:0000256" key="1">
    <source>
        <dbReference type="ARBA" id="ARBA00004651"/>
    </source>
</evidence>
<feature type="transmembrane region" description="Helical" evidence="7">
    <location>
        <begin position="21"/>
        <end position="46"/>
    </location>
</feature>
<dbReference type="InterPro" id="IPR000515">
    <property type="entry name" value="MetI-like"/>
</dbReference>
<keyword evidence="6 7" id="KW-0472">Membrane</keyword>
<comment type="caution">
    <text evidence="9">The sequence shown here is derived from an EMBL/GenBank/DDBJ whole genome shotgun (WGS) entry which is preliminary data.</text>
</comment>
<keyword evidence="10" id="KW-1185">Reference proteome</keyword>
<comment type="similarity">
    <text evidence="7">Belongs to the binding-protein-dependent transport system permease family.</text>
</comment>
<dbReference type="SUPFAM" id="SSF161098">
    <property type="entry name" value="MetI-like"/>
    <property type="match status" value="1"/>
</dbReference>